<dbReference type="PANTHER" id="PTHR31919:SF1">
    <property type="entry name" value="ZINC FINGERS AND HOMEOBOXES PROTEIN 1, ISOFORM 2"/>
    <property type="match status" value="1"/>
</dbReference>
<dbReference type="InterPro" id="IPR011990">
    <property type="entry name" value="TPR-like_helical_dom_sf"/>
</dbReference>
<dbReference type="EMBL" id="JAWZYT010002204">
    <property type="protein sequence ID" value="KAK4305962.1"/>
    <property type="molecule type" value="Genomic_DNA"/>
</dbReference>
<evidence type="ECO:0000313" key="1">
    <source>
        <dbReference type="EMBL" id="KAK4305962.1"/>
    </source>
</evidence>
<dbReference type="PANTHER" id="PTHR31919">
    <property type="entry name" value="ZINC FINGERS AND HOMEOBOXES PROTEIN 1, ISOFORM 2"/>
    <property type="match status" value="1"/>
</dbReference>
<keyword evidence="2" id="KW-1185">Reference proteome</keyword>
<name>A0AAE1PF10_9EUCA</name>
<dbReference type="InterPro" id="IPR041404">
    <property type="entry name" value="DUF5588"/>
</dbReference>
<reference evidence="1" key="1">
    <citation type="submission" date="2023-11" db="EMBL/GenBank/DDBJ databases">
        <title>Genome assemblies of two species of porcelain crab, Petrolisthes cinctipes and Petrolisthes manimaculis (Anomura: Porcellanidae).</title>
        <authorList>
            <person name="Angst P."/>
        </authorList>
    </citation>
    <scope>NUCLEOTIDE SEQUENCE</scope>
    <source>
        <strain evidence="1">PB745_02</strain>
        <tissue evidence="1">Gill</tissue>
    </source>
</reference>
<dbReference type="AlphaFoldDB" id="A0AAE1PF10"/>
<gene>
    <name evidence="1" type="ORF">Pmani_022159</name>
</gene>
<accession>A0AAE1PF10</accession>
<comment type="caution">
    <text evidence="1">The sequence shown here is derived from an EMBL/GenBank/DDBJ whole genome shotgun (WGS) entry which is preliminary data.</text>
</comment>
<sequence>MEFADFDDDLFVEKPENKKSPSEYNARVCEDGWFLDIAPSNIVSAEDELGVLKFSSEYYFMKKNYNAARRKFEETLDILPESNSTTRRECFEGLSRCCLKSNDTSGAVQYAKQLHSTSRNSEQHSVSFTMLIDAYLCSKRNREALHAAQSLTTLHPDNSQVWTKLGFTYACVYNVAVPNVSKLVCAHLPINSENSEGTCAVNLKDTNPSLLHTGSLIDESDAVQRSIQIKDEQHINDVTERGVWLVCACLQRAYTLLKKTEGTAVGFAVSYSHLYQKHLMDDLQKLLDGNSLSKLQEAVHSNDKYCNTSTNSTPDNGDEFIDRGSSKFKNDDKIVDVRSIGLSESSFEEKWFTWL</sequence>
<dbReference type="SUPFAM" id="SSF48452">
    <property type="entry name" value="TPR-like"/>
    <property type="match status" value="1"/>
</dbReference>
<proteinExistence type="predicted"/>
<protein>
    <submittedName>
        <fullName evidence="1">Uncharacterized protein</fullName>
    </submittedName>
</protein>
<dbReference type="Gene3D" id="1.25.40.10">
    <property type="entry name" value="Tetratricopeptide repeat domain"/>
    <property type="match status" value="1"/>
</dbReference>
<evidence type="ECO:0000313" key="2">
    <source>
        <dbReference type="Proteomes" id="UP001292094"/>
    </source>
</evidence>
<dbReference type="Proteomes" id="UP001292094">
    <property type="component" value="Unassembled WGS sequence"/>
</dbReference>
<dbReference type="Pfam" id="PF17826">
    <property type="entry name" value="DUF5588"/>
    <property type="match status" value="1"/>
</dbReference>
<organism evidence="1 2">
    <name type="scientific">Petrolisthes manimaculis</name>
    <dbReference type="NCBI Taxonomy" id="1843537"/>
    <lineage>
        <taxon>Eukaryota</taxon>
        <taxon>Metazoa</taxon>
        <taxon>Ecdysozoa</taxon>
        <taxon>Arthropoda</taxon>
        <taxon>Crustacea</taxon>
        <taxon>Multicrustacea</taxon>
        <taxon>Malacostraca</taxon>
        <taxon>Eumalacostraca</taxon>
        <taxon>Eucarida</taxon>
        <taxon>Decapoda</taxon>
        <taxon>Pleocyemata</taxon>
        <taxon>Anomura</taxon>
        <taxon>Galatheoidea</taxon>
        <taxon>Porcellanidae</taxon>
        <taxon>Petrolisthes</taxon>
    </lineage>
</organism>